<comment type="caution">
    <text evidence="3">The sequence shown here is derived from an EMBL/GenBank/DDBJ whole genome shotgun (WGS) entry which is preliminary data.</text>
</comment>
<feature type="compositionally biased region" description="Pro residues" evidence="1">
    <location>
        <begin position="93"/>
        <end position="103"/>
    </location>
</feature>
<sequence length="280" mass="30583">MPPCHDPQLFLCPSLWLLFRKGGHCCAAHFSPPVVSLEHEEEEKHPQEELWPREPGGRKPQEPLPGSPQPQARRTRPGSRRSLCSDSHGQGPSPLPPPWPPVPLGACGFPTGEGPPGLLLPASQLQPPAVEALRPHLRQAPALPSHGGHFLRSPQLWNSPCSLLCTACGLSWPGVDARVSVLASAWGLTSSRPALWAGGMSAPPSLLRATRNPMSWMRSYLCLPMDVYISIILFLNTFLLVSERKGEGERARNIDERKSLIGCLLHASYWGWSPQPGHVP</sequence>
<evidence type="ECO:0000313" key="3">
    <source>
        <dbReference type="EMBL" id="KAF6269945.1"/>
    </source>
</evidence>
<keyword evidence="4" id="KW-1185">Reference proteome</keyword>
<dbReference type="Proteomes" id="UP000527355">
    <property type="component" value="Unassembled WGS sequence"/>
</dbReference>
<gene>
    <name evidence="3" type="ORF">mMyoMyo1_011210</name>
</gene>
<protein>
    <submittedName>
        <fullName evidence="3">Uncharacterized protein</fullName>
    </submittedName>
</protein>
<keyword evidence="2" id="KW-1133">Transmembrane helix</keyword>
<dbReference type="EMBL" id="JABWUV010000041">
    <property type="protein sequence ID" value="KAF6269945.1"/>
    <property type="molecule type" value="Genomic_DNA"/>
</dbReference>
<feature type="compositionally biased region" description="Basic and acidic residues" evidence="1">
    <location>
        <begin position="42"/>
        <end position="61"/>
    </location>
</feature>
<keyword evidence="2" id="KW-0472">Membrane</keyword>
<evidence type="ECO:0000256" key="1">
    <source>
        <dbReference type="SAM" id="MobiDB-lite"/>
    </source>
</evidence>
<feature type="transmembrane region" description="Helical" evidence="2">
    <location>
        <begin position="220"/>
        <end position="241"/>
    </location>
</feature>
<feature type="region of interest" description="Disordered" evidence="1">
    <location>
        <begin position="36"/>
        <end position="110"/>
    </location>
</feature>
<organism evidence="3 4">
    <name type="scientific">Myotis myotis</name>
    <name type="common">Greater mouse-eared bat</name>
    <name type="synonym">Vespertilio myotis</name>
    <dbReference type="NCBI Taxonomy" id="51298"/>
    <lineage>
        <taxon>Eukaryota</taxon>
        <taxon>Metazoa</taxon>
        <taxon>Chordata</taxon>
        <taxon>Craniata</taxon>
        <taxon>Vertebrata</taxon>
        <taxon>Euteleostomi</taxon>
        <taxon>Mammalia</taxon>
        <taxon>Eutheria</taxon>
        <taxon>Laurasiatheria</taxon>
        <taxon>Chiroptera</taxon>
        <taxon>Yangochiroptera</taxon>
        <taxon>Vespertilionidae</taxon>
        <taxon>Myotis</taxon>
    </lineage>
</organism>
<dbReference type="AlphaFoldDB" id="A0A7J7R1V9"/>
<keyword evidence="2" id="KW-0812">Transmembrane</keyword>
<name>A0A7J7R1V9_MYOMY</name>
<reference evidence="3 4" key="1">
    <citation type="journal article" date="2020" name="Nature">
        <title>Six reference-quality genomes reveal evolution of bat adaptations.</title>
        <authorList>
            <person name="Jebb D."/>
            <person name="Huang Z."/>
            <person name="Pippel M."/>
            <person name="Hughes G.M."/>
            <person name="Lavrichenko K."/>
            <person name="Devanna P."/>
            <person name="Winkler S."/>
            <person name="Jermiin L.S."/>
            <person name="Skirmuntt E.C."/>
            <person name="Katzourakis A."/>
            <person name="Burkitt-Gray L."/>
            <person name="Ray D.A."/>
            <person name="Sullivan K.A.M."/>
            <person name="Roscito J.G."/>
            <person name="Kirilenko B.M."/>
            <person name="Davalos L.M."/>
            <person name="Corthals A.P."/>
            <person name="Power M.L."/>
            <person name="Jones G."/>
            <person name="Ransome R.D."/>
            <person name="Dechmann D.K.N."/>
            <person name="Locatelli A.G."/>
            <person name="Puechmaille S.J."/>
            <person name="Fedrigo O."/>
            <person name="Jarvis E.D."/>
            <person name="Hiller M."/>
            <person name="Vernes S.C."/>
            <person name="Myers E.W."/>
            <person name="Teeling E.C."/>
        </authorList>
    </citation>
    <scope>NUCLEOTIDE SEQUENCE [LARGE SCALE GENOMIC DNA]</scope>
    <source>
        <strain evidence="3">MMyoMyo1</strain>
        <tissue evidence="3">Flight muscle</tissue>
    </source>
</reference>
<proteinExistence type="predicted"/>
<accession>A0A7J7R1V9</accession>
<evidence type="ECO:0000256" key="2">
    <source>
        <dbReference type="SAM" id="Phobius"/>
    </source>
</evidence>
<evidence type="ECO:0000313" key="4">
    <source>
        <dbReference type="Proteomes" id="UP000527355"/>
    </source>
</evidence>